<proteinExistence type="predicted"/>
<dbReference type="SUPFAM" id="SSF55961">
    <property type="entry name" value="Bet v1-like"/>
    <property type="match status" value="1"/>
</dbReference>
<dbReference type="GeneID" id="6996039"/>
<evidence type="ECO:0000313" key="2">
    <source>
        <dbReference type="Proteomes" id="UP000001460"/>
    </source>
</evidence>
<gene>
    <name evidence="1" type="ORF">CMU_015250</name>
</gene>
<dbReference type="VEuPathDB" id="CryptoDB:CMU_015250"/>
<dbReference type="RefSeq" id="XP_002141197.1">
    <property type="nucleotide sequence ID" value="XM_002141161.1"/>
</dbReference>
<name>B6AEA2_CRYMR</name>
<dbReference type="Gene3D" id="3.30.530.20">
    <property type="match status" value="1"/>
</dbReference>
<dbReference type="OrthoDB" id="343140at2759"/>
<protein>
    <recommendedName>
        <fullName evidence="3">START domain-containing protein</fullName>
    </recommendedName>
</protein>
<dbReference type="Proteomes" id="UP000001460">
    <property type="component" value="Unassembled WGS sequence"/>
</dbReference>
<dbReference type="AlphaFoldDB" id="B6AEA2"/>
<keyword evidence="2" id="KW-1185">Reference proteome</keyword>
<organism evidence="1 2">
    <name type="scientific">Cryptosporidium muris (strain RN66)</name>
    <dbReference type="NCBI Taxonomy" id="441375"/>
    <lineage>
        <taxon>Eukaryota</taxon>
        <taxon>Sar</taxon>
        <taxon>Alveolata</taxon>
        <taxon>Apicomplexa</taxon>
        <taxon>Conoidasida</taxon>
        <taxon>Coccidia</taxon>
        <taxon>Eucoccidiorida</taxon>
        <taxon>Eimeriorina</taxon>
        <taxon>Cryptosporidiidae</taxon>
        <taxon>Cryptosporidium</taxon>
    </lineage>
</organism>
<accession>B6AEA2</accession>
<sequence length="484" mass="55285">MRLTFPKFTLSKKLGSSNKVEEINNGIVKFDICEQKENIIQDEYTNKLLFLPEYRVASNMFKYTMENNIIIQSNYIKNKGDSNKKEKKSRYANIPKKGVNSLSGNSEVDDRLCISKCKSAKVEIPIKLKMVGSSLALTPRRLLSSLSPKFSRQSTLITTPRILSSNQEIKDAFPQVKLIMDSKCKEFIDILYKTDVWEDNGYKNGVRLQRKVNDKNYMDYSVIRGIIEIDLDKENELNNKRGLPSLYNLCDIITPSDFINYIWSVDPLSYDNTIEKSYRIHTWEDDYPGYCVYYHAYRGSMGVQSRDFVLLGHKSIVDTGCTNKLSDGSENTPTTASTFYSPKSIITPFSSLKVSVLQPSVHTPTSCKSLKSLSILREKSHIYSPAIFIATDLNDILKQDTNVTTHRVRAKCIMNGILAEMTRNKNNKSIMTINVIWIGDLKGKLPEFLKKALLSMSISILKVLKDQYLQMKRKQLKSILGDIR</sequence>
<reference evidence="1" key="1">
    <citation type="submission" date="2008-06" db="EMBL/GenBank/DDBJ databases">
        <authorList>
            <person name="Lorenzi H."/>
            <person name="Inman J."/>
            <person name="Miller J."/>
            <person name="Schobel S."/>
            <person name="Amedeo P."/>
            <person name="Caler E.V."/>
            <person name="da Silva J."/>
        </authorList>
    </citation>
    <scope>NUCLEOTIDE SEQUENCE [LARGE SCALE GENOMIC DNA]</scope>
    <source>
        <strain evidence="1">RN66</strain>
    </source>
</reference>
<dbReference type="EMBL" id="DS989730">
    <property type="protein sequence ID" value="EEA06848.1"/>
    <property type="molecule type" value="Genomic_DNA"/>
</dbReference>
<dbReference type="InterPro" id="IPR023393">
    <property type="entry name" value="START-like_dom_sf"/>
</dbReference>
<dbReference type="OMA" id="ICEQKEN"/>
<evidence type="ECO:0008006" key="3">
    <source>
        <dbReference type="Google" id="ProtNLM"/>
    </source>
</evidence>
<evidence type="ECO:0000313" key="1">
    <source>
        <dbReference type="EMBL" id="EEA06848.1"/>
    </source>
</evidence>